<proteinExistence type="predicted"/>
<reference evidence="3" key="1">
    <citation type="submission" date="2016-10" db="EMBL/GenBank/DDBJ databases">
        <authorList>
            <person name="Varghese N."/>
            <person name="Submissions S."/>
        </authorList>
    </citation>
    <scope>NUCLEOTIDE SEQUENCE [LARGE SCALE GENOMIC DNA]</scope>
    <source>
        <strain evidence="3">CGMCC 4.5579</strain>
    </source>
</reference>
<dbReference type="EMBL" id="FOWW01000002">
    <property type="protein sequence ID" value="SFP39917.1"/>
    <property type="molecule type" value="Genomic_DNA"/>
</dbReference>
<dbReference type="NCBIfam" id="TIGR01167">
    <property type="entry name" value="LPXTG_anchor"/>
    <property type="match status" value="1"/>
</dbReference>
<dbReference type="Proteomes" id="UP000198727">
    <property type="component" value="Unassembled WGS sequence"/>
</dbReference>
<accession>A0A1I5Q137</accession>
<organism evidence="2 3">
    <name type="scientific">Amycolatopsis arida</name>
    <dbReference type="NCBI Taxonomy" id="587909"/>
    <lineage>
        <taxon>Bacteria</taxon>
        <taxon>Bacillati</taxon>
        <taxon>Actinomycetota</taxon>
        <taxon>Actinomycetes</taxon>
        <taxon>Pseudonocardiales</taxon>
        <taxon>Pseudonocardiaceae</taxon>
        <taxon>Amycolatopsis</taxon>
    </lineage>
</organism>
<keyword evidence="3" id="KW-1185">Reference proteome</keyword>
<evidence type="ECO:0000256" key="1">
    <source>
        <dbReference type="SAM" id="Phobius"/>
    </source>
</evidence>
<feature type="transmembrane region" description="Helical" evidence="1">
    <location>
        <begin position="6"/>
        <end position="24"/>
    </location>
</feature>
<gene>
    <name evidence="2" type="ORF">SAMN05421810_102473</name>
</gene>
<evidence type="ECO:0000313" key="3">
    <source>
        <dbReference type="Proteomes" id="UP000198727"/>
    </source>
</evidence>
<name>A0A1I5Q137_9PSEU</name>
<dbReference type="AlphaFoldDB" id="A0A1I5Q137"/>
<keyword evidence="1" id="KW-1133">Transmembrane helix</keyword>
<evidence type="ECO:0000313" key="2">
    <source>
        <dbReference type="EMBL" id="SFP39917.1"/>
    </source>
</evidence>
<sequence length="31" mass="3520">MSGYWGIIFGVLSMILALIGLIVVRRQNRDK</sequence>
<protein>
    <submittedName>
        <fullName evidence="2">LPXTG-motif cell wall anchor domain-containing protein</fullName>
    </submittedName>
</protein>
<dbReference type="STRING" id="587909.SAMN05421810_102473"/>
<keyword evidence="1" id="KW-0472">Membrane</keyword>
<keyword evidence="1" id="KW-0812">Transmembrane</keyword>